<keyword evidence="1" id="KW-0732">Signal</keyword>
<evidence type="ECO:0000256" key="1">
    <source>
        <dbReference type="ARBA" id="ARBA00022729"/>
    </source>
</evidence>
<evidence type="ECO:0000256" key="2">
    <source>
        <dbReference type="SAM" id="MobiDB-lite"/>
    </source>
</evidence>
<dbReference type="EMBL" id="JAGTIS010000002">
    <property type="protein sequence ID" value="MBT8765588.1"/>
    <property type="molecule type" value="Genomic_DNA"/>
</dbReference>
<protein>
    <submittedName>
        <fullName evidence="3">ABC transporter substrate-binding protein</fullName>
    </submittedName>
</protein>
<dbReference type="PANTHER" id="PTHR30222:SF2">
    <property type="entry name" value="ABC TRANSPORTER SUBSTRATE-BINDING PROTEIN"/>
    <property type="match status" value="1"/>
</dbReference>
<name>A0ABS5XD18_9GAMM</name>
<accession>A0ABS5XD18</accession>
<feature type="region of interest" description="Disordered" evidence="2">
    <location>
        <begin position="1"/>
        <end position="22"/>
    </location>
</feature>
<dbReference type="Pfam" id="PF13416">
    <property type="entry name" value="SBP_bac_8"/>
    <property type="match status" value="1"/>
</dbReference>
<dbReference type="Gene3D" id="3.40.190.10">
    <property type="entry name" value="Periplasmic binding protein-like II"/>
    <property type="match status" value="2"/>
</dbReference>
<evidence type="ECO:0000313" key="4">
    <source>
        <dbReference type="Proteomes" id="UP001519667"/>
    </source>
</evidence>
<evidence type="ECO:0000313" key="3">
    <source>
        <dbReference type="EMBL" id="MBT8765588.1"/>
    </source>
</evidence>
<comment type="caution">
    <text evidence="3">The sequence shown here is derived from an EMBL/GenBank/DDBJ whole genome shotgun (WGS) entry which is preliminary data.</text>
</comment>
<proteinExistence type="predicted"/>
<dbReference type="SUPFAM" id="SSF53850">
    <property type="entry name" value="Periplasmic binding protein-like II"/>
    <property type="match status" value="1"/>
</dbReference>
<dbReference type="InterPro" id="IPR006059">
    <property type="entry name" value="SBP"/>
</dbReference>
<dbReference type="RefSeq" id="WP_215371566.1">
    <property type="nucleotide sequence ID" value="NZ_JAGTIS010000002.1"/>
</dbReference>
<dbReference type="PANTHER" id="PTHR30222">
    <property type="entry name" value="SPERMIDINE/PUTRESCINE-BINDING PERIPLASMIC PROTEIN"/>
    <property type="match status" value="1"/>
</dbReference>
<sequence>MSRKPRPVLHSDPHCPASPITRRPHPGIKSACYGFLASLVLAVGGAQAADQMVVVSYGGAGQKAISDAFFKPFGKADGKPLVESEYNGELARIKVMVDTGHTDWDLVQIEAPDLARGCDEGMFERLDWQKLGDTRELIPDAAQECGSASMVWSVALAYDVDKLAKAPASWADFWDVKQFPGKRGLRKRAVYNLEFALLADGVKLEDVYKVLATPAGVERAFAKLDELKPHIQWWEAGAQPVQWLAAGDVSMTSVYSGRVAAARQEGRNFSVVWPGSLYGMDYWAIIKGSRHADQAHRLIAFINKPEHQADYVKLIPYGPTNQKTLASLDPSLTQMLPSSPQNMTQALPMNVEFWVDHGEELEQRFNGWAAK</sequence>
<dbReference type="CDD" id="cd13589">
    <property type="entry name" value="PBP2_polyamine_RpCGA009"/>
    <property type="match status" value="1"/>
</dbReference>
<gene>
    <name evidence="3" type="ORF">J7302_05520</name>
</gene>
<dbReference type="Proteomes" id="UP001519667">
    <property type="component" value="Unassembled WGS sequence"/>
</dbReference>
<reference evidence="3 4" key="1">
    <citation type="submission" date="2021-04" db="EMBL/GenBank/DDBJ databases">
        <title>Pseudomonas boanensis sp. nov., a bacterium isolated from river water used for household purposes in Boane District, Mozambique.</title>
        <authorList>
            <person name="Nicklasson M."/>
            <person name="Martin-Rodriguez A.J."/>
            <person name="Thorell K."/>
            <person name="Neves L."/>
            <person name="Mussagy A."/>
            <person name="Rydberg H.A."/>
            <person name="Hernroth B."/>
            <person name="Svensson-Stadler L."/>
            <person name="Sjoling A."/>
        </authorList>
    </citation>
    <scope>NUCLEOTIDE SEQUENCE [LARGE SCALE GENOMIC DNA]</scope>
    <source>
        <strain evidence="3 4">DB1</strain>
    </source>
</reference>
<keyword evidence="4" id="KW-1185">Reference proteome</keyword>
<organism evidence="3 4">
    <name type="scientific">Metapseudomonas boanensis</name>
    <dbReference type="NCBI Taxonomy" id="2822138"/>
    <lineage>
        <taxon>Bacteria</taxon>
        <taxon>Pseudomonadati</taxon>
        <taxon>Pseudomonadota</taxon>
        <taxon>Gammaproteobacteria</taxon>
        <taxon>Pseudomonadales</taxon>
        <taxon>Pseudomonadaceae</taxon>
        <taxon>Metapseudomonas</taxon>
    </lineage>
</organism>